<feature type="transmembrane region" description="Helical" evidence="2">
    <location>
        <begin position="99"/>
        <end position="120"/>
    </location>
</feature>
<keyword evidence="4" id="KW-1185">Reference proteome</keyword>
<keyword evidence="2" id="KW-0812">Transmembrane</keyword>
<accession>A0A9W8CMZ0</accession>
<keyword evidence="2" id="KW-0472">Membrane</keyword>
<comment type="caution">
    <text evidence="3">The sequence shown here is derived from an EMBL/GenBank/DDBJ whole genome shotgun (WGS) entry which is preliminary data.</text>
</comment>
<keyword evidence="2" id="KW-1133">Transmembrane helix</keyword>
<feature type="transmembrane region" description="Helical" evidence="2">
    <location>
        <begin position="66"/>
        <end position="87"/>
    </location>
</feature>
<dbReference type="EMBL" id="JANBOJ010000558">
    <property type="protein sequence ID" value="KAJ1718944.1"/>
    <property type="molecule type" value="Genomic_DNA"/>
</dbReference>
<proteinExistence type="predicted"/>
<name>A0A9W8CMZ0_9FUNG</name>
<feature type="region of interest" description="Disordered" evidence="1">
    <location>
        <begin position="883"/>
        <end position="966"/>
    </location>
</feature>
<feature type="transmembrane region" description="Helical" evidence="2">
    <location>
        <begin position="25"/>
        <end position="45"/>
    </location>
</feature>
<feature type="compositionally biased region" description="Basic residues" evidence="1">
    <location>
        <begin position="672"/>
        <end position="681"/>
    </location>
</feature>
<evidence type="ECO:0000256" key="1">
    <source>
        <dbReference type="SAM" id="MobiDB-lite"/>
    </source>
</evidence>
<feature type="compositionally biased region" description="Polar residues" evidence="1">
    <location>
        <begin position="782"/>
        <end position="795"/>
    </location>
</feature>
<feature type="compositionally biased region" description="Low complexity" evidence="1">
    <location>
        <begin position="698"/>
        <end position="714"/>
    </location>
</feature>
<sequence>ASIYQGIDVVPLDQEQLPNIKVGLLLWNLGTGFHLLALGCAMYGWASKSLREMLGNTTLMSANTGYAMLGFGALGLIAAIASHFGSFSNLSDPSNARSVSRVVTSVVFFLFIVLLVWILLRLGRILRQTRTRDPYATAAIVSASHKYYAQHPMAVLRYLLNMQMLESMYNDGIVLAVLLLVRVVFYLSFDISFLSPDQSAITSLGANNTLTGIGTLAASLISAIMVRLIFPTRPNLLSDVFAKVAELEPSSRATFFDGQTLGSPRGFPVPKLSSPGNSRNHSISTAGDPYSRSRAPTTASLAVEKLMGTSMPVMTSNAPAMPQPPSGPISRDSRDRSMPIMPVSSFSPIVSQHQHQQQQQQPPQHPFGSGAKSAEGVNFLQHIPYIDRDVRENSFFSQGPWTQPVTRTFSTEPSALGSNAHNSVISTADNGVSGQIASAGPFALGDSDQLEQLVRSNTGAELISIEGRQDMLRQTETKNPSMLFADQDNVAQSRGQITSAYIPLSSSNIILAPSADANEGTNLSSSIASNNTHPSGPSLHGEILQDSNPETERPDSLISSYIRADNGAPLFKSVFSNHQRTSSFVSEDYQYEPIGVAGDNNSIRNSVSRNPFEDRIATTSKLSRTVDTPSVYIAEPSAAPTATDTADDTDEVNPNVDDAKAQKGAGPILIRKGSKASIRRKNTIERRNRLNKQKSADLSENSSSNNSQELTSSSVEAEEKPSDEAEQAALDRKIRLKKSRMSAFSGAAPSVESTDPSRRDSATISTDSWDPRSKHASEISFDANSAYSRQQSKDQPSAIPQHAQRLSPETDAASLPSSLFKNSFSSTGRRSMDVFASISSLHTNATADVFYTPEASMAQINPSTVLGDNNWHDAIDADIVDERPSTAPTRTLSSNKHRHTLAPHEQTAASTRDRFGNLTDEPQAERGAVVGGSGLRRAQTLRKVRDSDVPVLESSMQGPSEEESTGALISALPMPTPSAFGDRVIL</sequence>
<feature type="region of interest" description="Disordered" evidence="1">
    <location>
        <begin position="631"/>
        <end position="817"/>
    </location>
</feature>
<feature type="region of interest" description="Disordered" evidence="1">
    <location>
        <begin position="520"/>
        <end position="554"/>
    </location>
</feature>
<reference evidence="3" key="1">
    <citation type="submission" date="2022-07" db="EMBL/GenBank/DDBJ databases">
        <title>Phylogenomic reconstructions and comparative analyses of Kickxellomycotina fungi.</title>
        <authorList>
            <person name="Reynolds N.K."/>
            <person name="Stajich J.E."/>
            <person name="Barry K."/>
            <person name="Grigoriev I.V."/>
            <person name="Crous P."/>
            <person name="Smith M.E."/>
        </authorList>
    </citation>
    <scope>NUCLEOTIDE SEQUENCE</scope>
    <source>
        <strain evidence="3">NBRC 32514</strain>
    </source>
</reference>
<dbReference type="AlphaFoldDB" id="A0A9W8CMZ0"/>
<evidence type="ECO:0000256" key="2">
    <source>
        <dbReference type="SAM" id="Phobius"/>
    </source>
</evidence>
<evidence type="ECO:0000313" key="4">
    <source>
        <dbReference type="Proteomes" id="UP001149813"/>
    </source>
</evidence>
<protein>
    <submittedName>
        <fullName evidence="3">Uncharacterized protein</fullName>
    </submittedName>
</protein>
<feature type="compositionally biased region" description="Low complexity" evidence="1">
    <location>
        <begin position="352"/>
        <end position="362"/>
    </location>
</feature>
<feature type="region of interest" description="Disordered" evidence="1">
    <location>
        <begin position="255"/>
        <end position="296"/>
    </location>
</feature>
<feature type="compositionally biased region" description="Basic and acidic residues" evidence="1">
    <location>
        <begin position="717"/>
        <end position="733"/>
    </location>
</feature>
<organism evidence="3 4">
    <name type="scientific">Coemansia erecta</name>
    <dbReference type="NCBI Taxonomy" id="147472"/>
    <lineage>
        <taxon>Eukaryota</taxon>
        <taxon>Fungi</taxon>
        <taxon>Fungi incertae sedis</taxon>
        <taxon>Zoopagomycota</taxon>
        <taxon>Kickxellomycotina</taxon>
        <taxon>Kickxellomycetes</taxon>
        <taxon>Kickxellales</taxon>
        <taxon>Kickxellaceae</taxon>
        <taxon>Coemansia</taxon>
    </lineage>
</organism>
<feature type="region of interest" description="Disordered" evidence="1">
    <location>
        <begin position="314"/>
        <end position="372"/>
    </location>
</feature>
<feature type="compositionally biased region" description="Polar residues" evidence="1">
    <location>
        <begin position="520"/>
        <end position="535"/>
    </location>
</feature>
<feature type="transmembrane region" description="Helical" evidence="2">
    <location>
        <begin position="172"/>
        <end position="189"/>
    </location>
</feature>
<feature type="non-terminal residue" evidence="3">
    <location>
        <position position="1"/>
    </location>
</feature>
<dbReference type="Proteomes" id="UP001149813">
    <property type="component" value="Unassembled WGS sequence"/>
</dbReference>
<dbReference type="OrthoDB" id="5566178at2759"/>
<feature type="compositionally biased region" description="Polar residues" evidence="1">
    <location>
        <begin position="274"/>
        <end position="285"/>
    </location>
</feature>
<gene>
    <name evidence="3" type="ORF">LPJ53_006197</name>
</gene>
<evidence type="ECO:0000313" key="3">
    <source>
        <dbReference type="EMBL" id="KAJ1718944.1"/>
    </source>
</evidence>